<accession>A0AAD7HPW7</accession>
<gene>
    <name evidence="2" type="ORF">DFH07DRAFT_758569</name>
</gene>
<comment type="caution">
    <text evidence="2">The sequence shown here is derived from an EMBL/GenBank/DDBJ whole genome shotgun (WGS) entry which is preliminary data.</text>
</comment>
<dbReference type="InterPro" id="IPR046341">
    <property type="entry name" value="SET_dom_sf"/>
</dbReference>
<keyword evidence="3" id="KW-1185">Reference proteome</keyword>
<dbReference type="PANTHER" id="PTHR47332:SF4">
    <property type="entry name" value="SET DOMAIN-CONTAINING PROTEIN 5"/>
    <property type="match status" value="1"/>
</dbReference>
<evidence type="ECO:0000313" key="2">
    <source>
        <dbReference type="EMBL" id="KAJ7725636.1"/>
    </source>
</evidence>
<organism evidence="2 3">
    <name type="scientific">Mycena maculata</name>
    <dbReference type="NCBI Taxonomy" id="230809"/>
    <lineage>
        <taxon>Eukaryota</taxon>
        <taxon>Fungi</taxon>
        <taxon>Dikarya</taxon>
        <taxon>Basidiomycota</taxon>
        <taxon>Agaricomycotina</taxon>
        <taxon>Agaricomycetes</taxon>
        <taxon>Agaricomycetidae</taxon>
        <taxon>Agaricales</taxon>
        <taxon>Marasmiineae</taxon>
        <taxon>Mycenaceae</taxon>
        <taxon>Mycena</taxon>
    </lineage>
</organism>
<dbReference type="EMBL" id="JARJLG010000226">
    <property type="protein sequence ID" value="KAJ7725636.1"/>
    <property type="molecule type" value="Genomic_DNA"/>
</dbReference>
<evidence type="ECO:0000313" key="3">
    <source>
        <dbReference type="Proteomes" id="UP001215280"/>
    </source>
</evidence>
<dbReference type="InterPro" id="IPR053185">
    <property type="entry name" value="SET_domain_protein"/>
</dbReference>
<protein>
    <recommendedName>
        <fullName evidence="1">SET domain-containing protein</fullName>
    </recommendedName>
</protein>
<proteinExistence type="predicted"/>
<dbReference type="CDD" id="cd20071">
    <property type="entry name" value="SET_SMYD"/>
    <property type="match status" value="1"/>
</dbReference>
<dbReference type="Proteomes" id="UP001215280">
    <property type="component" value="Unassembled WGS sequence"/>
</dbReference>
<name>A0AAD7HPW7_9AGAR</name>
<dbReference type="SMART" id="SM00317">
    <property type="entry name" value="SET"/>
    <property type="match status" value="1"/>
</dbReference>
<dbReference type="PANTHER" id="PTHR47332">
    <property type="entry name" value="SET DOMAIN-CONTAINING PROTEIN 5"/>
    <property type="match status" value="1"/>
</dbReference>
<feature type="domain" description="SET" evidence="1">
    <location>
        <begin position="25"/>
        <end position="173"/>
    </location>
</feature>
<dbReference type="PROSITE" id="PS50280">
    <property type="entry name" value="SET"/>
    <property type="match status" value="1"/>
</dbReference>
<dbReference type="InterPro" id="IPR001214">
    <property type="entry name" value="SET_dom"/>
</dbReference>
<dbReference type="Pfam" id="PF00856">
    <property type="entry name" value="SET"/>
    <property type="match status" value="1"/>
</dbReference>
<dbReference type="Gene3D" id="2.170.270.10">
    <property type="entry name" value="SET domain"/>
    <property type="match status" value="1"/>
</dbReference>
<reference evidence="2" key="1">
    <citation type="submission" date="2023-03" db="EMBL/GenBank/DDBJ databases">
        <title>Massive genome expansion in bonnet fungi (Mycena s.s.) driven by repeated elements and novel gene families across ecological guilds.</title>
        <authorList>
            <consortium name="Lawrence Berkeley National Laboratory"/>
            <person name="Harder C.B."/>
            <person name="Miyauchi S."/>
            <person name="Viragh M."/>
            <person name="Kuo A."/>
            <person name="Thoen E."/>
            <person name="Andreopoulos B."/>
            <person name="Lu D."/>
            <person name="Skrede I."/>
            <person name="Drula E."/>
            <person name="Henrissat B."/>
            <person name="Morin E."/>
            <person name="Kohler A."/>
            <person name="Barry K."/>
            <person name="LaButti K."/>
            <person name="Morin E."/>
            <person name="Salamov A."/>
            <person name="Lipzen A."/>
            <person name="Mereny Z."/>
            <person name="Hegedus B."/>
            <person name="Baldrian P."/>
            <person name="Stursova M."/>
            <person name="Weitz H."/>
            <person name="Taylor A."/>
            <person name="Grigoriev I.V."/>
            <person name="Nagy L.G."/>
            <person name="Martin F."/>
            <person name="Kauserud H."/>
        </authorList>
    </citation>
    <scope>NUCLEOTIDE SEQUENCE</scope>
    <source>
        <strain evidence="2">CBHHK188m</strain>
    </source>
</reference>
<evidence type="ECO:0000259" key="1">
    <source>
        <dbReference type="PROSITE" id="PS50280"/>
    </source>
</evidence>
<dbReference type="AlphaFoldDB" id="A0AAD7HPW7"/>
<sequence length="326" mass="35452">MLLDASIIPLLPKHLNPPPAGPSIPAFIVADAGPKGRGLFALRDIPAGALILAEQPLLVVPALAPPFAYDSLLPRLSPAARATLLALSNCKPPDACGAVEGIVWTNASQVDLPTPPTMAPAAREYGGVFATISRANHSCDLRTTLKWDPASFTASLYAQRAILAGEEITHQYVDVLAPRATRRAQLARYGFECMCAHCALPLAASDAAREELRTWHTRHSRFLHWATDLRAPDDALLSANTRALALIAQEGLHALQVPFLEEMALAYALLGDEARFREWAGHVVVLCAAQDPERAAEFAAWMKSPRTVRLWGWRAKQRRRGSFHSC</sequence>
<dbReference type="SUPFAM" id="SSF82199">
    <property type="entry name" value="SET domain"/>
    <property type="match status" value="1"/>
</dbReference>